<reference evidence="5" key="3">
    <citation type="submission" date="2025-09" db="UniProtKB">
        <authorList>
            <consortium name="Ensembl"/>
        </authorList>
    </citation>
    <scope>IDENTIFICATION</scope>
</reference>
<dbReference type="InterPro" id="IPR010345">
    <property type="entry name" value="IL-17_fam"/>
</dbReference>
<dbReference type="GO" id="GO:0005576">
    <property type="term" value="C:extracellular region"/>
    <property type="evidence" value="ECO:0007669"/>
    <property type="project" value="UniProtKB-SubCell"/>
</dbReference>
<sequence length="152" mass="16277">YCLCFFNSCPESALWVLSWARERAPPLSSGCDSMMSFSPPPVSSSSEGNGNIHVRSLSPWTWKPSTVKNRIPSTIWEAECSSAHCSGLAPGQPDEPGLNAVPIQQSVLVLSRRPSGCYIASYLTVSVGCTCVWARTAQSAESGTQSPPPTQQ</sequence>
<dbReference type="Pfam" id="PF06083">
    <property type="entry name" value="IL17"/>
    <property type="match status" value="1"/>
</dbReference>
<evidence type="ECO:0000256" key="3">
    <source>
        <dbReference type="ARBA" id="ARBA00022525"/>
    </source>
</evidence>
<dbReference type="GeneTree" id="ENSGT01030000234838"/>
<evidence type="ECO:0000313" key="5">
    <source>
        <dbReference type="Ensembl" id="ENSMMDP00005041526.1"/>
    </source>
</evidence>
<comment type="subcellular location">
    <subcellularLocation>
        <location evidence="1">Secreted</location>
    </subcellularLocation>
</comment>
<dbReference type="InterPro" id="IPR029034">
    <property type="entry name" value="Cystine-knot_cytokine"/>
</dbReference>
<reference evidence="5" key="1">
    <citation type="submission" date="2019-06" db="EMBL/GenBank/DDBJ databases">
        <authorList>
            <consortium name="Wellcome Sanger Institute Data Sharing"/>
        </authorList>
    </citation>
    <scope>NUCLEOTIDE SEQUENCE [LARGE SCALE GENOMIC DNA]</scope>
</reference>
<proteinExistence type="inferred from homology"/>
<dbReference type="Gene3D" id="2.10.90.10">
    <property type="entry name" value="Cystine-knot cytokines"/>
    <property type="match status" value="1"/>
</dbReference>
<dbReference type="Proteomes" id="UP000472263">
    <property type="component" value="Chromosome 3"/>
</dbReference>
<evidence type="ECO:0000313" key="6">
    <source>
        <dbReference type="Proteomes" id="UP000472263"/>
    </source>
</evidence>
<dbReference type="SUPFAM" id="SSF57501">
    <property type="entry name" value="Cystine-knot cytokines"/>
    <property type="match status" value="1"/>
</dbReference>
<accession>A0A668A975</accession>
<evidence type="ECO:0000256" key="4">
    <source>
        <dbReference type="ARBA" id="ARBA00022729"/>
    </source>
</evidence>
<dbReference type="Ensembl" id="ENSMMDT00005042372.1">
    <property type="protein sequence ID" value="ENSMMDP00005041526.1"/>
    <property type="gene ID" value="ENSMMDG00005019163.1"/>
</dbReference>
<keyword evidence="3" id="KW-0964">Secreted</keyword>
<keyword evidence="4" id="KW-0732">Signal</keyword>
<reference evidence="5" key="2">
    <citation type="submission" date="2025-08" db="UniProtKB">
        <authorList>
            <consortium name="Ensembl"/>
        </authorList>
    </citation>
    <scope>IDENTIFICATION</scope>
</reference>
<dbReference type="GO" id="GO:0005125">
    <property type="term" value="F:cytokine activity"/>
    <property type="evidence" value="ECO:0007669"/>
    <property type="project" value="InterPro"/>
</dbReference>
<gene>
    <name evidence="5" type="primary">il17a/f2</name>
</gene>
<evidence type="ECO:0000256" key="2">
    <source>
        <dbReference type="ARBA" id="ARBA00007236"/>
    </source>
</evidence>
<name>A0A668A975_9TELE</name>
<keyword evidence="6" id="KW-1185">Reference proteome</keyword>
<organism evidence="5 6">
    <name type="scientific">Myripristis murdjan</name>
    <name type="common">pinecone soldierfish</name>
    <dbReference type="NCBI Taxonomy" id="586833"/>
    <lineage>
        <taxon>Eukaryota</taxon>
        <taxon>Metazoa</taxon>
        <taxon>Chordata</taxon>
        <taxon>Craniata</taxon>
        <taxon>Vertebrata</taxon>
        <taxon>Euteleostomi</taxon>
        <taxon>Actinopterygii</taxon>
        <taxon>Neopterygii</taxon>
        <taxon>Teleostei</taxon>
        <taxon>Neoteleostei</taxon>
        <taxon>Acanthomorphata</taxon>
        <taxon>Holocentriformes</taxon>
        <taxon>Holocentridae</taxon>
        <taxon>Myripristis</taxon>
    </lineage>
</organism>
<evidence type="ECO:0000256" key="1">
    <source>
        <dbReference type="ARBA" id="ARBA00004613"/>
    </source>
</evidence>
<protein>
    <submittedName>
        <fullName evidence="5">Interleukin-17A-like</fullName>
    </submittedName>
</protein>
<dbReference type="AlphaFoldDB" id="A0A668A975"/>
<comment type="similarity">
    <text evidence="2">Belongs to the IL-17 family.</text>
</comment>